<reference evidence="1 2" key="1">
    <citation type="journal article" date="2011" name="PLoS Pathog.">
        <title>Endophytic Life Strategies Decoded by Genome and Transcriptome Analyses of the Mutualistic Root Symbiont Piriformospora indica.</title>
        <authorList>
            <person name="Zuccaro A."/>
            <person name="Lahrmann U."/>
            <person name="Guldener U."/>
            <person name="Langen G."/>
            <person name="Pfiffi S."/>
            <person name="Biedenkopf D."/>
            <person name="Wong P."/>
            <person name="Samans B."/>
            <person name="Grimm C."/>
            <person name="Basiewicz M."/>
            <person name="Murat C."/>
            <person name="Martin F."/>
            <person name="Kogel K.H."/>
        </authorList>
    </citation>
    <scope>NUCLEOTIDE SEQUENCE [LARGE SCALE GENOMIC DNA]</scope>
    <source>
        <strain evidence="1 2">DSM 11827</strain>
    </source>
</reference>
<gene>
    <name evidence="1" type="ORF">PIIN_11289</name>
</gene>
<evidence type="ECO:0000313" key="1">
    <source>
        <dbReference type="EMBL" id="CCA77312.1"/>
    </source>
</evidence>
<accession>G4U169</accession>
<keyword evidence="2" id="KW-1185">Reference proteome</keyword>
<protein>
    <submittedName>
        <fullName evidence="1">Uncharacterized protein</fullName>
    </submittedName>
</protein>
<dbReference type="Proteomes" id="UP000007148">
    <property type="component" value="Unassembled WGS sequence"/>
</dbReference>
<sequence>MGPELDLPSFFQMPATSDGNLFAIYVE</sequence>
<dbReference type="AlphaFoldDB" id="G4U169"/>
<dbReference type="EMBL" id="CAFZ01001473">
    <property type="protein sequence ID" value="CCA77312.1"/>
    <property type="molecule type" value="Genomic_DNA"/>
</dbReference>
<dbReference type="InParanoid" id="G4U169"/>
<dbReference type="HOGENOM" id="CLU_3415246_0_0_1"/>
<name>G4U169_SERID</name>
<comment type="caution">
    <text evidence="1">The sequence shown here is derived from an EMBL/GenBank/DDBJ whole genome shotgun (WGS) entry which is preliminary data.</text>
</comment>
<evidence type="ECO:0000313" key="2">
    <source>
        <dbReference type="Proteomes" id="UP000007148"/>
    </source>
</evidence>
<organism evidence="1 2">
    <name type="scientific">Serendipita indica (strain DSM 11827)</name>
    <name type="common">Root endophyte fungus</name>
    <name type="synonym">Piriformospora indica</name>
    <dbReference type="NCBI Taxonomy" id="1109443"/>
    <lineage>
        <taxon>Eukaryota</taxon>
        <taxon>Fungi</taxon>
        <taxon>Dikarya</taxon>
        <taxon>Basidiomycota</taxon>
        <taxon>Agaricomycotina</taxon>
        <taxon>Agaricomycetes</taxon>
        <taxon>Sebacinales</taxon>
        <taxon>Serendipitaceae</taxon>
        <taxon>Serendipita</taxon>
    </lineage>
</organism>
<proteinExistence type="predicted"/>